<dbReference type="Pfam" id="PF03690">
    <property type="entry name" value="MYG1_exonuc"/>
    <property type="match status" value="1"/>
</dbReference>
<keyword evidence="2" id="KW-0378">Hydrolase</keyword>
<keyword evidence="3" id="KW-1185">Reference proteome</keyword>
<dbReference type="InParanoid" id="A0A1E7FBN4"/>
<evidence type="ECO:0000313" key="2">
    <source>
        <dbReference type="EMBL" id="OEU15580.1"/>
    </source>
</evidence>
<dbReference type="FunCoup" id="A0A1E7FBN4">
    <property type="interactions" value="559"/>
</dbReference>
<dbReference type="AlphaFoldDB" id="A0A1E7FBN4"/>
<dbReference type="GO" id="GO:0016787">
    <property type="term" value="F:hydrolase activity"/>
    <property type="evidence" value="ECO:0007669"/>
    <property type="project" value="UniProtKB-KW"/>
</dbReference>
<accession>A0A1E7FBN4</accession>
<dbReference type="GO" id="GO:0005634">
    <property type="term" value="C:nucleus"/>
    <property type="evidence" value="ECO:0007669"/>
    <property type="project" value="TreeGrafter"/>
</dbReference>
<evidence type="ECO:0000256" key="1">
    <source>
        <dbReference type="ARBA" id="ARBA00010105"/>
    </source>
</evidence>
<dbReference type="OrthoDB" id="10265310at2759"/>
<evidence type="ECO:0000313" key="3">
    <source>
        <dbReference type="Proteomes" id="UP000095751"/>
    </source>
</evidence>
<sequence>MSDFKRVKLDERVSTKVIGTHSGSFQADEAMGCFLLRVLPEYRQSKIVRSRDLAVLDTCDIVIDVGGTYDHTKLRYDHHQRDYDERFDTGKEGTDGDRCTKLSASGLVYRHYGKEVIQTYYPTLSKEHVDLVYTKIYNSLLEALDAIDTGVEMSENDLLYKDTTGLSSRVARLNPRWNEVDENGNTPDYDERFMEASKICGDDFLSVMTRIVESDLPARDFVEKAVVGRHETDPSGEIIHFPTGGLPWKGHLYELEKIHSIDPLIKFVLYTDQGGMWRVQAVTVEGKAFENRLSLPKAWRGVRDDDLEKVTKIKGSRFVHAAGFIGGNSNYEGALEMARQALLAKEE</sequence>
<dbReference type="EMBL" id="KV784359">
    <property type="protein sequence ID" value="OEU15580.1"/>
    <property type="molecule type" value="Genomic_DNA"/>
</dbReference>
<name>A0A1E7FBN4_9STRA</name>
<comment type="similarity">
    <text evidence="1">Belongs to the MYG1 family.</text>
</comment>
<dbReference type="PANTHER" id="PTHR11215">
    <property type="entry name" value="METAL DEPENDENT HYDROLASE - RELATED"/>
    <property type="match status" value="1"/>
</dbReference>
<dbReference type="Proteomes" id="UP000095751">
    <property type="component" value="Unassembled WGS sequence"/>
</dbReference>
<protein>
    <submittedName>
        <fullName evidence="2">Metal-dependent protein hydrolase</fullName>
    </submittedName>
</protein>
<gene>
    <name evidence="2" type="ORF">FRACYDRAFT_187737</name>
</gene>
<proteinExistence type="inferred from homology"/>
<reference evidence="2 3" key="1">
    <citation type="submission" date="2016-09" db="EMBL/GenBank/DDBJ databases">
        <title>Extensive genetic diversity and differential bi-allelic expression allows diatom success in the polar Southern Ocean.</title>
        <authorList>
            <consortium name="DOE Joint Genome Institute"/>
            <person name="Mock T."/>
            <person name="Otillar R.P."/>
            <person name="Strauss J."/>
            <person name="Dupont C."/>
            <person name="Frickenhaus S."/>
            <person name="Maumus F."/>
            <person name="Mcmullan M."/>
            <person name="Sanges R."/>
            <person name="Schmutz J."/>
            <person name="Toseland A."/>
            <person name="Valas R."/>
            <person name="Veluchamy A."/>
            <person name="Ward B.J."/>
            <person name="Allen A."/>
            <person name="Barry K."/>
            <person name="Falciatore A."/>
            <person name="Ferrante M."/>
            <person name="Fortunato A.E."/>
            <person name="Gloeckner G."/>
            <person name="Gruber A."/>
            <person name="Hipkin R."/>
            <person name="Janech M."/>
            <person name="Kroth P."/>
            <person name="Leese F."/>
            <person name="Lindquist E."/>
            <person name="Lyon B.R."/>
            <person name="Martin J."/>
            <person name="Mayer C."/>
            <person name="Parker M."/>
            <person name="Quesneville H."/>
            <person name="Raymond J."/>
            <person name="Uhlig C."/>
            <person name="Valentin K.U."/>
            <person name="Worden A.Z."/>
            <person name="Armbrust E.V."/>
            <person name="Bowler C."/>
            <person name="Green B."/>
            <person name="Moulton V."/>
            <person name="Van Oosterhout C."/>
            <person name="Grigoriev I."/>
        </authorList>
    </citation>
    <scope>NUCLEOTIDE SEQUENCE [LARGE SCALE GENOMIC DNA]</scope>
    <source>
        <strain evidence="2 3">CCMP1102</strain>
    </source>
</reference>
<dbReference type="KEGG" id="fcy:FRACYDRAFT_187737"/>
<dbReference type="InterPro" id="IPR003226">
    <property type="entry name" value="MYG1_exonuclease"/>
</dbReference>
<dbReference type="GO" id="GO:0005737">
    <property type="term" value="C:cytoplasm"/>
    <property type="evidence" value="ECO:0007669"/>
    <property type="project" value="TreeGrafter"/>
</dbReference>
<organism evidence="2 3">
    <name type="scientific">Fragilariopsis cylindrus CCMP1102</name>
    <dbReference type="NCBI Taxonomy" id="635003"/>
    <lineage>
        <taxon>Eukaryota</taxon>
        <taxon>Sar</taxon>
        <taxon>Stramenopiles</taxon>
        <taxon>Ochrophyta</taxon>
        <taxon>Bacillariophyta</taxon>
        <taxon>Bacillariophyceae</taxon>
        <taxon>Bacillariophycidae</taxon>
        <taxon>Bacillariales</taxon>
        <taxon>Bacillariaceae</taxon>
        <taxon>Fragilariopsis</taxon>
    </lineage>
</organism>
<dbReference type="PANTHER" id="PTHR11215:SF1">
    <property type="entry name" value="MYG1 EXONUCLEASE"/>
    <property type="match status" value="1"/>
</dbReference>